<name>A0A5S5MBJ7_9BACT</name>
<feature type="domain" description="Integrase DNA-binding" evidence="1">
    <location>
        <begin position="21"/>
        <end position="90"/>
    </location>
</feature>
<proteinExistence type="predicted"/>
<dbReference type="EMBL" id="VDMB01000058">
    <property type="protein sequence ID" value="TYT73116.1"/>
    <property type="molecule type" value="Genomic_DNA"/>
</dbReference>
<evidence type="ECO:0000259" key="1">
    <source>
        <dbReference type="Pfam" id="PF13356"/>
    </source>
</evidence>
<accession>A0A5S5MBJ7</accession>
<evidence type="ECO:0000313" key="3">
    <source>
        <dbReference type="Proteomes" id="UP000321899"/>
    </source>
</evidence>
<dbReference type="OrthoDB" id="9789256at2"/>
<comment type="caution">
    <text evidence="2">The sequence shown here is derived from an EMBL/GenBank/DDBJ whole genome shotgun (WGS) entry which is preliminary data.</text>
</comment>
<dbReference type="InterPro" id="IPR025166">
    <property type="entry name" value="Integrase_DNA_bind_dom"/>
</dbReference>
<keyword evidence="3" id="KW-1185">Reference proteome</keyword>
<dbReference type="Gene3D" id="3.30.160.390">
    <property type="entry name" value="Integrase, DNA-binding domain"/>
    <property type="match status" value="1"/>
</dbReference>
<protein>
    <submittedName>
        <fullName evidence="2">DUF4102 domain-containing protein</fullName>
    </submittedName>
</protein>
<dbReference type="AlphaFoldDB" id="A0A5S5MBJ7"/>
<evidence type="ECO:0000313" key="2">
    <source>
        <dbReference type="EMBL" id="TYT73116.1"/>
    </source>
</evidence>
<dbReference type="InterPro" id="IPR038488">
    <property type="entry name" value="Integrase_DNA-bd_sf"/>
</dbReference>
<reference evidence="2 3" key="1">
    <citation type="submission" date="2019-06" db="EMBL/GenBank/DDBJ databases">
        <title>Desulfobotulus mexicanus sp. nov., a novel sulfate-reducing bacterium isolated from the sediment of an alkaline crater lake in Mexico.</title>
        <authorList>
            <person name="Hirschler-Rea A."/>
        </authorList>
    </citation>
    <scope>NUCLEOTIDE SEQUENCE [LARGE SCALE GENOMIC DNA]</scope>
    <source>
        <strain evidence="2 3">PAR22N</strain>
    </source>
</reference>
<dbReference type="RefSeq" id="WP_139451007.1">
    <property type="nucleotide sequence ID" value="NZ_VDMB01000058.1"/>
</dbReference>
<gene>
    <name evidence="2" type="ORF">FIM25_16815</name>
</gene>
<sequence>MPKILLTAGFVGDPPVVKKGRVDYFDTEIPGFMLEVRSSGRCTYYQRYRDRHGRIRQVRIGPVDAVCLEDARAAAREIRSQTAMGYDPAAMMDKRRQEMSFGDFVEDKYIPHILIRS</sequence>
<organism evidence="2 3">
    <name type="scientific">Desulfobotulus mexicanus</name>
    <dbReference type="NCBI Taxonomy" id="2586642"/>
    <lineage>
        <taxon>Bacteria</taxon>
        <taxon>Pseudomonadati</taxon>
        <taxon>Thermodesulfobacteriota</taxon>
        <taxon>Desulfobacteria</taxon>
        <taxon>Desulfobacterales</taxon>
        <taxon>Desulfobacteraceae</taxon>
        <taxon>Desulfobotulus</taxon>
    </lineage>
</organism>
<dbReference type="Proteomes" id="UP000321899">
    <property type="component" value="Unassembled WGS sequence"/>
</dbReference>
<dbReference type="Pfam" id="PF13356">
    <property type="entry name" value="Arm-DNA-bind_3"/>
    <property type="match status" value="1"/>
</dbReference>